<accession>A0A699Z698</accession>
<protein>
    <submittedName>
        <fullName evidence="1">Uncharacterized protein</fullName>
    </submittedName>
</protein>
<gene>
    <name evidence="1" type="ORF">HaLaN_10475</name>
</gene>
<name>A0A699Z698_HAELA</name>
<evidence type="ECO:0000313" key="1">
    <source>
        <dbReference type="EMBL" id="GFH14424.1"/>
    </source>
</evidence>
<dbReference type="Proteomes" id="UP000485058">
    <property type="component" value="Unassembled WGS sequence"/>
</dbReference>
<comment type="caution">
    <text evidence="1">The sequence shown here is derived from an EMBL/GenBank/DDBJ whole genome shotgun (WGS) entry which is preliminary data.</text>
</comment>
<organism evidence="1 2">
    <name type="scientific">Haematococcus lacustris</name>
    <name type="common">Green alga</name>
    <name type="synonym">Haematococcus pluvialis</name>
    <dbReference type="NCBI Taxonomy" id="44745"/>
    <lineage>
        <taxon>Eukaryota</taxon>
        <taxon>Viridiplantae</taxon>
        <taxon>Chlorophyta</taxon>
        <taxon>core chlorophytes</taxon>
        <taxon>Chlorophyceae</taxon>
        <taxon>CS clade</taxon>
        <taxon>Chlamydomonadales</taxon>
        <taxon>Haematococcaceae</taxon>
        <taxon>Haematococcus</taxon>
    </lineage>
</organism>
<proteinExistence type="predicted"/>
<dbReference type="EMBL" id="BLLF01000724">
    <property type="protein sequence ID" value="GFH14424.1"/>
    <property type="molecule type" value="Genomic_DNA"/>
</dbReference>
<evidence type="ECO:0000313" key="2">
    <source>
        <dbReference type="Proteomes" id="UP000485058"/>
    </source>
</evidence>
<sequence>MLVLGRLSDVTSEALEWLPVNIKYLELKSCHLLPGALSSVATRLTQLTCLDLITSPVALAELQLLAARAQQAWVAALQAEAFTCP</sequence>
<reference evidence="1 2" key="1">
    <citation type="submission" date="2020-02" db="EMBL/GenBank/DDBJ databases">
        <title>Draft genome sequence of Haematococcus lacustris strain NIES-144.</title>
        <authorList>
            <person name="Morimoto D."/>
            <person name="Nakagawa S."/>
            <person name="Yoshida T."/>
            <person name="Sawayama S."/>
        </authorList>
    </citation>
    <scope>NUCLEOTIDE SEQUENCE [LARGE SCALE GENOMIC DNA]</scope>
    <source>
        <strain evidence="1 2">NIES-144</strain>
    </source>
</reference>
<dbReference type="AlphaFoldDB" id="A0A699Z698"/>
<keyword evidence="2" id="KW-1185">Reference proteome</keyword>